<organism evidence="2 3">
    <name type="scientific">Olea europaea subsp. europaea</name>
    <dbReference type="NCBI Taxonomy" id="158383"/>
    <lineage>
        <taxon>Eukaryota</taxon>
        <taxon>Viridiplantae</taxon>
        <taxon>Streptophyta</taxon>
        <taxon>Embryophyta</taxon>
        <taxon>Tracheophyta</taxon>
        <taxon>Spermatophyta</taxon>
        <taxon>Magnoliopsida</taxon>
        <taxon>eudicotyledons</taxon>
        <taxon>Gunneridae</taxon>
        <taxon>Pentapetalae</taxon>
        <taxon>asterids</taxon>
        <taxon>lamiids</taxon>
        <taxon>Lamiales</taxon>
        <taxon>Oleaceae</taxon>
        <taxon>Oleeae</taxon>
        <taxon>Olea</taxon>
    </lineage>
</organism>
<proteinExistence type="predicted"/>
<keyword evidence="3" id="KW-1185">Reference proteome</keyword>
<dbReference type="EMBL" id="CACTIH010002223">
    <property type="protein sequence ID" value="CAA2975044.1"/>
    <property type="molecule type" value="Genomic_DNA"/>
</dbReference>
<dbReference type="PANTHER" id="PTHR33167">
    <property type="entry name" value="TRANSCRIPTION FACTOR, PUTATIVE (DUF863)-RELATED"/>
    <property type="match status" value="1"/>
</dbReference>
<evidence type="ECO:0000256" key="1">
    <source>
        <dbReference type="SAM" id="MobiDB-lite"/>
    </source>
</evidence>
<sequence>MEKFLNPYDKEYMKMTMLKHEETFREQIRELHRLYHKQKILMTGVAKNRQNMHDFESTSEQMNGHGDVHKKARQYLDLGQPAENFEEEDESELELTLGPKSYYRKRKDAETPLASDSGPSFSSSSSRIKFTTRQELLNPSFFSIKKNSSEVEEKLRQDILNHHPRLMQVLSSNMT</sequence>
<dbReference type="Proteomes" id="UP000594638">
    <property type="component" value="Unassembled WGS sequence"/>
</dbReference>
<evidence type="ECO:0000313" key="2">
    <source>
        <dbReference type="EMBL" id="CAA2975044.1"/>
    </source>
</evidence>
<name>A0A8S0R7N6_OLEEU</name>
<evidence type="ECO:0000313" key="3">
    <source>
        <dbReference type="Proteomes" id="UP000594638"/>
    </source>
</evidence>
<dbReference type="PANTHER" id="PTHR33167:SF26">
    <property type="entry name" value="EXPRESSED PROTEIN"/>
    <property type="match status" value="1"/>
</dbReference>
<protein>
    <submittedName>
        <fullName evidence="2">Uncharacterized protein</fullName>
    </submittedName>
</protein>
<dbReference type="AlphaFoldDB" id="A0A8S0R7N6"/>
<gene>
    <name evidence="2" type="ORF">OLEA9_A084767</name>
</gene>
<dbReference type="OrthoDB" id="666348at2759"/>
<reference evidence="2 3" key="1">
    <citation type="submission" date="2019-12" db="EMBL/GenBank/DDBJ databases">
        <authorList>
            <person name="Alioto T."/>
            <person name="Alioto T."/>
            <person name="Gomez Garrido J."/>
        </authorList>
    </citation>
    <scope>NUCLEOTIDE SEQUENCE [LARGE SCALE GENOMIC DNA]</scope>
</reference>
<feature type="compositionally biased region" description="Acidic residues" evidence="1">
    <location>
        <begin position="84"/>
        <end position="93"/>
    </location>
</feature>
<comment type="caution">
    <text evidence="2">The sequence shown here is derived from an EMBL/GenBank/DDBJ whole genome shotgun (WGS) entry which is preliminary data.</text>
</comment>
<accession>A0A8S0R7N6</accession>
<dbReference type="Gramene" id="OE9A084767T1">
    <property type="protein sequence ID" value="OE9A084767C1"/>
    <property type="gene ID" value="OE9A084767"/>
</dbReference>
<feature type="region of interest" description="Disordered" evidence="1">
    <location>
        <begin position="81"/>
        <end position="100"/>
    </location>
</feature>
<dbReference type="Gramene" id="OE9A084767T3">
    <property type="protein sequence ID" value="OE9A084767C3"/>
    <property type="gene ID" value="OE9A084767"/>
</dbReference>